<protein>
    <submittedName>
        <fullName evidence="3">Uncharacterized protein</fullName>
    </submittedName>
</protein>
<evidence type="ECO:0000256" key="2">
    <source>
        <dbReference type="SAM" id="MobiDB-lite"/>
    </source>
</evidence>
<accession>A0A8H7QFU4</accession>
<evidence type="ECO:0000313" key="4">
    <source>
        <dbReference type="Proteomes" id="UP000650833"/>
    </source>
</evidence>
<feature type="compositionally biased region" description="Basic and acidic residues" evidence="2">
    <location>
        <begin position="1"/>
        <end position="14"/>
    </location>
</feature>
<proteinExistence type="predicted"/>
<feature type="coiled-coil region" evidence="1">
    <location>
        <begin position="42"/>
        <end position="69"/>
    </location>
</feature>
<dbReference type="EMBL" id="JAEPRC010000840">
    <property type="protein sequence ID" value="KAG2191314.1"/>
    <property type="molecule type" value="Genomic_DNA"/>
</dbReference>
<evidence type="ECO:0000256" key="1">
    <source>
        <dbReference type="SAM" id="Coils"/>
    </source>
</evidence>
<comment type="caution">
    <text evidence="3">The sequence shown here is derived from an EMBL/GenBank/DDBJ whole genome shotgun (WGS) entry which is preliminary data.</text>
</comment>
<dbReference type="AlphaFoldDB" id="A0A8H7QFU4"/>
<keyword evidence="4" id="KW-1185">Reference proteome</keyword>
<sequence>MSALHPKNDQEAKALQENGVKNQLAQSTEAQERIVHNLKSDSNAKKADIEKQAQTLDSLKKEQELLGQNNKE</sequence>
<reference evidence="3" key="1">
    <citation type="submission" date="2020-12" db="EMBL/GenBank/DDBJ databases">
        <title>Metabolic potential, ecology and presence of endohyphal bacteria is reflected in genomic diversity of Mucoromycotina.</title>
        <authorList>
            <person name="Muszewska A."/>
            <person name="Okrasinska A."/>
            <person name="Steczkiewicz K."/>
            <person name="Drgas O."/>
            <person name="Orlowska M."/>
            <person name="Perlinska-Lenart U."/>
            <person name="Aleksandrzak-Piekarczyk T."/>
            <person name="Szatraj K."/>
            <person name="Zielenkiewicz U."/>
            <person name="Pilsyk S."/>
            <person name="Malc E."/>
            <person name="Mieczkowski P."/>
            <person name="Kruszewska J.S."/>
            <person name="Biernat P."/>
            <person name="Pawlowska J."/>
        </authorList>
    </citation>
    <scope>NUCLEOTIDE SEQUENCE</scope>
    <source>
        <strain evidence="3">CBS 226.32</strain>
    </source>
</reference>
<gene>
    <name evidence="3" type="ORF">INT46_011786</name>
</gene>
<evidence type="ECO:0000313" key="3">
    <source>
        <dbReference type="EMBL" id="KAG2191314.1"/>
    </source>
</evidence>
<feature type="region of interest" description="Disordered" evidence="2">
    <location>
        <begin position="1"/>
        <end position="30"/>
    </location>
</feature>
<dbReference type="Proteomes" id="UP000650833">
    <property type="component" value="Unassembled WGS sequence"/>
</dbReference>
<keyword evidence="1" id="KW-0175">Coiled coil</keyword>
<organism evidence="3 4">
    <name type="scientific">Mucor plumbeus</name>
    <dbReference type="NCBI Taxonomy" id="97098"/>
    <lineage>
        <taxon>Eukaryota</taxon>
        <taxon>Fungi</taxon>
        <taxon>Fungi incertae sedis</taxon>
        <taxon>Mucoromycota</taxon>
        <taxon>Mucoromycotina</taxon>
        <taxon>Mucoromycetes</taxon>
        <taxon>Mucorales</taxon>
        <taxon>Mucorineae</taxon>
        <taxon>Mucoraceae</taxon>
        <taxon>Mucor</taxon>
    </lineage>
</organism>
<name>A0A8H7QFU4_9FUNG</name>
<feature type="compositionally biased region" description="Polar residues" evidence="2">
    <location>
        <begin position="19"/>
        <end position="29"/>
    </location>
</feature>
<dbReference type="OrthoDB" id="2273034at2759"/>